<dbReference type="InterPro" id="IPR011663">
    <property type="entry name" value="UTRA"/>
</dbReference>
<keyword evidence="3" id="KW-0804">Transcription</keyword>
<dbReference type="Pfam" id="PF07702">
    <property type="entry name" value="UTRA"/>
    <property type="match status" value="1"/>
</dbReference>
<evidence type="ECO:0000313" key="5">
    <source>
        <dbReference type="EMBL" id="GIH70374.1"/>
    </source>
</evidence>
<evidence type="ECO:0000313" key="6">
    <source>
        <dbReference type="Proteomes" id="UP000610966"/>
    </source>
</evidence>
<feature type="domain" description="HTH gntR-type" evidence="4">
    <location>
        <begin position="5"/>
        <end position="73"/>
    </location>
</feature>
<dbReference type="GO" id="GO:0045892">
    <property type="term" value="P:negative regulation of DNA-templated transcription"/>
    <property type="evidence" value="ECO:0007669"/>
    <property type="project" value="TreeGrafter"/>
</dbReference>
<dbReference type="InterPro" id="IPR028978">
    <property type="entry name" value="Chorismate_lyase_/UTRA_dom_sf"/>
</dbReference>
<accession>A0A8J3RAJ3</accession>
<evidence type="ECO:0000256" key="2">
    <source>
        <dbReference type="ARBA" id="ARBA00023125"/>
    </source>
</evidence>
<evidence type="ECO:0000256" key="1">
    <source>
        <dbReference type="ARBA" id="ARBA00023015"/>
    </source>
</evidence>
<dbReference type="GO" id="GO:0003700">
    <property type="term" value="F:DNA-binding transcription factor activity"/>
    <property type="evidence" value="ECO:0007669"/>
    <property type="project" value="InterPro"/>
</dbReference>
<dbReference type="SMART" id="SM00345">
    <property type="entry name" value="HTH_GNTR"/>
    <property type="match status" value="1"/>
</dbReference>
<dbReference type="InterPro" id="IPR036390">
    <property type="entry name" value="WH_DNA-bd_sf"/>
</dbReference>
<dbReference type="InterPro" id="IPR000524">
    <property type="entry name" value="Tscrpt_reg_HTH_GntR"/>
</dbReference>
<dbReference type="EMBL" id="BOOG01000021">
    <property type="protein sequence ID" value="GIH70374.1"/>
    <property type="molecule type" value="Genomic_DNA"/>
</dbReference>
<evidence type="ECO:0000256" key="3">
    <source>
        <dbReference type="ARBA" id="ARBA00023163"/>
    </source>
</evidence>
<dbReference type="AlphaFoldDB" id="A0A8J3RAJ3"/>
<protein>
    <submittedName>
        <fullName evidence="5">GntR family transcriptional regulator</fullName>
    </submittedName>
</protein>
<dbReference type="CDD" id="cd07377">
    <property type="entry name" value="WHTH_GntR"/>
    <property type="match status" value="1"/>
</dbReference>
<evidence type="ECO:0000259" key="4">
    <source>
        <dbReference type="PROSITE" id="PS50949"/>
    </source>
</evidence>
<comment type="caution">
    <text evidence="5">The sequence shown here is derived from an EMBL/GenBank/DDBJ whole genome shotgun (WGS) entry which is preliminary data.</text>
</comment>
<dbReference type="GO" id="GO:0003677">
    <property type="term" value="F:DNA binding"/>
    <property type="evidence" value="ECO:0007669"/>
    <property type="project" value="UniProtKB-KW"/>
</dbReference>
<organism evidence="5 6">
    <name type="scientific">Sphaerimonospora thailandensis</name>
    <dbReference type="NCBI Taxonomy" id="795644"/>
    <lineage>
        <taxon>Bacteria</taxon>
        <taxon>Bacillati</taxon>
        <taxon>Actinomycetota</taxon>
        <taxon>Actinomycetes</taxon>
        <taxon>Streptosporangiales</taxon>
        <taxon>Streptosporangiaceae</taxon>
        <taxon>Sphaerimonospora</taxon>
    </lineage>
</organism>
<dbReference type="Pfam" id="PF00392">
    <property type="entry name" value="GntR"/>
    <property type="match status" value="1"/>
</dbReference>
<proteinExistence type="predicted"/>
<sequence>MEQKPHRYLQIADDLRRRIAGGELQPGDQIPSRAELAQRHGVAPAIASRALQILVAEGLVESRPGAGAFVLPPKTRLQLSRSWYREVRGGSPFAGDMDTQGKVANWRFHSRTDVASADVARRLAIAEGDPVMRTVYVYTADGDPVQRAVSWEPYALTRGTPIALPEDGPHAGRGVKDRMAVIGITVTHPVEVVSARTATVQEARDLGIAPGAIVATLRRTWYADEQPVETCDIAAPADRVEFVYVLAPAD</sequence>
<dbReference type="InterPro" id="IPR036388">
    <property type="entry name" value="WH-like_DNA-bd_sf"/>
</dbReference>
<dbReference type="SUPFAM" id="SSF46785">
    <property type="entry name" value="Winged helix' DNA-binding domain"/>
    <property type="match status" value="1"/>
</dbReference>
<name>A0A8J3RAJ3_9ACTN</name>
<dbReference type="SUPFAM" id="SSF64288">
    <property type="entry name" value="Chorismate lyase-like"/>
    <property type="match status" value="1"/>
</dbReference>
<dbReference type="PROSITE" id="PS50949">
    <property type="entry name" value="HTH_GNTR"/>
    <property type="match status" value="1"/>
</dbReference>
<dbReference type="SMART" id="SM00866">
    <property type="entry name" value="UTRA"/>
    <property type="match status" value="1"/>
</dbReference>
<dbReference type="RefSeq" id="WP_239089616.1">
    <property type="nucleotide sequence ID" value="NZ_BOOG01000021.1"/>
</dbReference>
<keyword evidence="1" id="KW-0805">Transcription regulation</keyword>
<dbReference type="InterPro" id="IPR050679">
    <property type="entry name" value="Bact_HTH_transcr_reg"/>
</dbReference>
<keyword evidence="6" id="KW-1185">Reference proteome</keyword>
<keyword evidence="2" id="KW-0238">DNA-binding</keyword>
<gene>
    <name evidence="5" type="ORF">Mth01_26270</name>
</gene>
<dbReference type="PANTHER" id="PTHR44846:SF17">
    <property type="entry name" value="GNTR-FAMILY TRANSCRIPTIONAL REGULATOR"/>
    <property type="match status" value="1"/>
</dbReference>
<reference evidence="5" key="1">
    <citation type="submission" date="2021-01" db="EMBL/GenBank/DDBJ databases">
        <title>Whole genome shotgun sequence of Sphaerimonospora thailandensis NBRC 107569.</title>
        <authorList>
            <person name="Komaki H."/>
            <person name="Tamura T."/>
        </authorList>
    </citation>
    <scope>NUCLEOTIDE SEQUENCE</scope>
    <source>
        <strain evidence="5">NBRC 107569</strain>
    </source>
</reference>
<dbReference type="Gene3D" id="3.40.1410.10">
    <property type="entry name" value="Chorismate lyase-like"/>
    <property type="match status" value="1"/>
</dbReference>
<dbReference type="Proteomes" id="UP000610966">
    <property type="component" value="Unassembled WGS sequence"/>
</dbReference>
<dbReference type="PANTHER" id="PTHR44846">
    <property type="entry name" value="MANNOSYL-D-GLYCERATE TRANSPORT/METABOLISM SYSTEM REPRESSOR MNGR-RELATED"/>
    <property type="match status" value="1"/>
</dbReference>
<dbReference type="Gene3D" id="1.10.10.10">
    <property type="entry name" value="Winged helix-like DNA-binding domain superfamily/Winged helix DNA-binding domain"/>
    <property type="match status" value="1"/>
</dbReference>